<dbReference type="AlphaFoldDB" id="A0AAN8MJW2"/>
<protein>
    <submittedName>
        <fullName evidence="4">Uncharacterized protein</fullName>
    </submittedName>
</protein>
<keyword evidence="2" id="KW-0472">Membrane</keyword>
<comment type="caution">
    <text evidence="4">The sequence shown here is derived from an EMBL/GenBank/DDBJ whole genome shotgun (WGS) entry which is preliminary data.</text>
</comment>
<dbReference type="EMBL" id="JAVHNR010000006">
    <property type="protein sequence ID" value="KAK6339145.1"/>
    <property type="molecule type" value="Genomic_DNA"/>
</dbReference>
<evidence type="ECO:0000313" key="5">
    <source>
        <dbReference type="Proteomes" id="UP001313282"/>
    </source>
</evidence>
<feature type="chain" id="PRO_5042825398" evidence="3">
    <location>
        <begin position="31"/>
        <end position="516"/>
    </location>
</feature>
<feature type="transmembrane region" description="Helical" evidence="2">
    <location>
        <begin position="453"/>
        <end position="476"/>
    </location>
</feature>
<feature type="region of interest" description="Disordered" evidence="1">
    <location>
        <begin position="406"/>
        <end position="443"/>
    </location>
</feature>
<keyword evidence="3" id="KW-0732">Signal</keyword>
<reference evidence="4 5" key="1">
    <citation type="submission" date="2019-10" db="EMBL/GenBank/DDBJ databases">
        <authorList>
            <person name="Palmer J.M."/>
        </authorList>
    </citation>
    <scope>NUCLEOTIDE SEQUENCE [LARGE SCALE GENOMIC DNA]</scope>
    <source>
        <strain evidence="4 5">TWF718</strain>
    </source>
</reference>
<organism evidence="4 5">
    <name type="scientific">Orbilia javanica</name>
    <dbReference type="NCBI Taxonomy" id="47235"/>
    <lineage>
        <taxon>Eukaryota</taxon>
        <taxon>Fungi</taxon>
        <taxon>Dikarya</taxon>
        <taxon>Ascomycota</taxon>
        <taxon>Pezizomycotina</taxon>
        <taxon>Orbiliomycetes</taxon>
        <taxon>Orbiliales</taxon>
        <taxon>Orbiliaceae</taxon>
        <taxon>Orbilia</taxon>
    </lineage>
</organism>
<dbReference type="Gene3D" id="3.80.10.10">
    <property type="entry name" value="Ribonuclease Inhibitor"/>
    <property type="match status" value="1"/>
</dbReference>
<evidence type="ECO:0000256" key="2">
    <source>
        <dbReference type="SAM" id="Phobius"/>
    </source>
</evidence>
<feature type="signal peptide" evidence="3">
    <location>
        <begin position="1"/>
        <end position="30"/>
    </location>
</feature>
<keyword evidence="2" id="KW-0812">Transmembrane</keyword>
<dbReference type="SUPFAM" id="SSF52058">
    <property type="entry name" value="L domain-like"/>
    <property type="match status" value="1"/>
</dbReference>
<keyword evidence="5" id="KW-1185">Reference proteome</keyword>
<gene>
    <name evidence="4" type="ORF">TWF718_008568</name>
</gene>
<dbReference type="Proteomes" id="UP001313282">
    <property type="component" value="Unassembled WGS sequence"/>
</dbReference>
<sequence length="516" mass="54289">MSRISRQGFVWGFSPIAFLCLSVLLPKVITQTDCGDLLDAATELVPGTCIEVADVTLSDNSSVTAVNLRNVQTVGGDLDLRGPALETLDGLSLVEITGDFTIRSSAFSELRIPKLSRIGGDLFFELSDSSLNTINLNLSNIAIDSELVFVRSPNIQRISLSVSPDAAVGNRSLAIDSLYSLNVLEIDGLGFTTINITATSLSVIPNIWPSAANQIRLYSLGLLGNLSVPSNTIESSMTLAGIGSPNVIFPQLTTIGGDFALIQTNTVEISFPELRSVSGGFAVSINDRLQGLSVGAVERISELAFANNSVLTDIHFPELSTLDILSLQYNDYMTSIDLQTWFPKLSQVSRYISLQGQFDNVTFPNLHNGVGIKAPLITVISSVELDCDAVRNEVIEKQAISDISNLECTSGPKGSRPSPTRTATGPASPHSTETGGLAGAGGSNGAKSTNVGAIVGGTVGSVVFLAAAVVLAWIFVQRRKPFSMDAQSTQHTVGGIEENVGGIDDPGRGAGGISSK</sequence>
<dbReference type="InterPro" id="IPR032675">
    <property type="entry name" value="LRR_dom_sf"/>
</dbReference>
<keyword evidence="2" id="KW-1133">Transmembrane helix</keyword>
<evidence type="ECO:0000256" key="1">
    <source>
        <dbReference type="SAM" id="MobiDB-lite"/>
    </source>
</evidence>
<evidence type="ECO:0000256" key="3">
    <source>
        <dbReference type="SAM" id="SignalP"/>
    </source>
</evidence>
<name>A0AAN8MJW2_9PEZI</name>
<proteinExistence type="predicted"/>
<accession>A0AAN8MJW2</accession>
<feature type="region of interest" description="Disordered" evidence="1">
    <location>
        <begin position="496"/>
        <end position="516"/>
    </location>
</feature>
<evidence type="ECO:0000313" key="4">
    <source>
        <dbReference type="EMBL" id="KAK6339145.1"/>
    </source>
</evidence>